<proteinExistence type="inferred from homology"/>
<evidence type="ECO:0000313" key="4">
    <source>
        <dbReference type="EMBL" id="KAH9298754.1"/>
    </source>
</evidence>
<keyword evidence="3" id="KW-0687">Ribonucleoprotein</keyword>
<comment type="similarity">
    <text evidence="1">Belongs to the eukaryotic ribosomal protein eS21 family.</text>
</comment>
<evidence type="ECO:0000256" key="1">
    <source>
        <dbReference type="ARBA" id="ARBA00010228"/>
    </source>
</evidence>
<dbReference type="PANTHER" id="PTHR10442">
    <property type="entry name" value="40S RIBOSOMAL PROTEIN S21"/>
    <property type="match status" value="1"/>
</dbReference>
<dbReference type="GO" id="GO:0006412">
    <property type="term" value="P:translation"/>
    <property type="evidence" value="ECO:0007669"/>
    <property type="project" value="InterPro"/>
</dbReference>
<name>A0AA38CLQ8_TAXCH</name>
<dbReference type="Gene3D" id="3.30.1230.20">
    <property type="match status" value="1"/>
</dbReference>
<keyword evidence="2" id="KW-0689">Ribosomal protein</keyword>
<gene>
    <name evidence="4" type="ORF">KI387_030436</name>
</gene>
<dbReference type="AlphaFoldDB" id="A0AA38CLQ8"/>
<dbReference type="GO" id="GO:1990904">
    <property type="term" value="C:ribonucleoprotein complex"/>
    <property type="evidence" value="ECO:0007669"/>
    <property type="project" value="UniProtKB-KW"/>
</dbReference>
<evidence type="ECO:0000256" key="2">
    <source>
        <dbReference type="ARBA" id="ARBA00022980"/>
    </source>
</evidence>
<dbReference type="Proteomes" id="UP000824469">
    <property type="component" value="Unassembled WGS sequence"/>
</dbReference>
<protein>
    <submittedName>
        <fullName evidence="4">Uncharacterized protein</fullName>
    </submittedName>
</protein>
<dbReference type="EMBL" id="JAHRHJ020000010">
    <property type="protein sequence ID" value="KAH9298754.1"/>
    <property type="molecule type" value="Genomic_DNA"/>
</dbReference>
<feature type="non-terminal residue" evidence="4">
    <location>
        <position position="172"/>
    </location>
</feature>
<sequence>TCNLEVLLRRRRVSDHSLHSFNHAKRGGTECGSLHPQEMIESKDFLWQVLLFFLALQLGAPSARLEFTGSSPGVSGVRSEPGCNRIDSLLPNITECQVGFQVAKYVRAVDVTVNHGRPLNGRAVIYLFSATNRLITSKDHASVQINTGHLDENGVYTGQFTTFALCGFVRAQ</sequence>
<evidence type="ECO:0000256" key="3">
    <source>
        <dbReference type="ARBA" id="ARBA00023274"/>
    </source>
</evidence>
<comment type="caution">
    <text evidence="4">The sequence shown here is derived from an EMBL/GenBank/DDBJ whole genome shotgun (WGS) entry which is preliminary data.</text>
</comment>
<dbReference type="GO" id="GO:0005840">
    <property type="term" value="C:ribosome"/>
    <property type="evidence" value="ECO:0007669"/>
    <property type="project" value="UniProtKB-KW"/>
</dbReference>
<dbReference type="InterPro" id="IPR038579">
    <property type="entry name" value="Ribosomal_eS21_sf"/>
</dbReference>
<evidence type="ECO:0000313" key="5">
    <source>
        <dbReference type="Proteomes" id="UP000824469"/>
    </source>
</evidence>
<accession>A0AA38CLQ8</accession>
<dbReference type="Pfam" id="PF01249">
    <property type="entry name" value="Ribosomal_S21e"/>
    <property type="match status" value="1"/>
</dbReference>
<organism evidence="4 5">
    <name type="scientific">Taxus chinensis</name>
    <name type="common">Chinese yew</name>
    <name type="synonym">Taxus wallichiana var. chinensis</name>
    <dbReference type="NCBI Taxonomy" id="29808"/>
    <lineage>
        <taxon>Eukaryota</taxon>
        <taxon>Viridiplantae</taxon>
        <taxon>Streptophyta</taxon>
        <taxon>Embryophyta</taxon>
        <taxon>Tracheophyta</taxon>
        <taxon>Spermatophyta</taxon>
        <taxon>Pinopsida</taxon>
        <taxon>Pinidae</taxon>
        <taxon>Conifers II</taxon>
        <taxon>Cupressales</taxon>
        <taxon>Taxaceae</taxon>
        <taxon>Taxus</taxon>
    </lineage>
</organism>
<feature type="non-terminal residue" evidence="4">
    <location>
        <position position="1"/>
    </location>
</feature>
<reference evidence="4 5" key="1">
    <citation type="journal article" date="2021" name="Nat. Plants">
        <title>The Taxus genome provides insights into paclitaxel biosynthesis.</title>
        <authorList>
            <person name="Xiong X."/>
            <person name="Gou J."/>
            <person name="Liao Q."/>
            <person name="Li Y."/>
            <person name="Zhou Q."/>
            <person name="Bi G."/>
            <person name="Li C."/>
            <person name="Du R."/>
            <person name="Wang X."/>
            <person name="Sun T."/>
            <person name="Guo L."/>
            <person name="Liang H."/>
            <person name="Lu P."/>
            <person name="Wu Y."/>
            <person name="Zhang Z."/>
            <person name="Ro D.K."/>
            <person name="Shang Y."/>
            <person name="Huang S."/>
            <person name="Yan J."/>
        </authorList>
    </citation>
    <scope>NUCLEOTIDE SEQUENCE [LARGE SCALE GENOMIC DNA]</scope>
    <source>
        <strain evidence="4">Ta-2019</strain>
    </source>
</reference>
<dbReference type="GO" id="GO:0003735">
    <property type="term" value="F:structural constituent of ribosome"/>
    <property type="evidence" value="ECO:0007669"/>
    <property type="project" value="InterPro"/>
</dbReference>
<dbReference type="InterPro" id="IPR001931">
    <property type="entry name" value="Ribosomal_eS21"/>
</dbReference>
<keyword evidence="5" id="KW-1185">Reference proteome</keyword>